<accession>A0AAD3N143</accession>
<dbReference type="SUPFAM" id="SSF48726">
    <property type="entry name" value="Immunoglobulin"/>
    <property type="match status" value="1"/>
</dbReference>
<evidence type="ECO:0000313" key="3">
    <source>
        <dbReference type="Proteomes" id="UP001279410"/>
    </source>
</evidence>
<dbReference type="EMBL" id="BRZM01000061">
    <property type="protein sequence ID" value="GLD63382.1"/>
    <property type="molecule type" value="Genomic_DNA"/>
</dbReference>
<dbReference type="Gene3D" id="2.60.40.10">
    <property type="entry name" value="Immunoglobulins"/>
    <property type="match status" value="1"/>
</dbReference>
<evidence type="ECO:0000256" key="1">
    <source>
        <dbReference type="SAM" id="Phobius"/>
    </source>
</evidence>
<keyword evidence="1" id="KW-1133">Transmembrane helix</keyword>
<keyword evidence="1" id="KW-0472">Membrane</keyword>
<name>A0AAD3N143_LATJO</name>
<protein>
    <recommendedName>
        <fullName evidence="4">Immunoglobulin subtype domain-containing protein</fullName>
    </recommendedName>
</protein>
<evidence type="ECO:0008006" key="4">
    <source>
        <dbReference type="Google" id="ProtNLM"/>
    </source>
</evidence>
<organism evidence="2 3">
    <name type="scientific">Lates japonicus</name>
    <name type="common">Japanese lates</name>
    <dbReference type="NCBI Taxonomy" id="270547"/>
    <lineage>
        <taxon>Eukaryota</taxon>
        <taxon>Metazoa</taxon>
        <taxon>Chordata</taxon>
        <taxon>Craniata</taxon>
        <taxon>Vertebrata</taxon>
        <taxon>Euteleostomi</taxon>
        <taxon>Actinopterygii</taxon>
        <taxon>Neopterygii</taxon>
        <taxon>Teleostei</taxon>
        <taxon>Neoteleostei</taxon>
        <taxon>Acanthomorphata</taxon>
        <taxon>Carangaria</taxon>
        <taxon>Carangaria incertae sedis</taxon>
        <taxon>Centropomidae</taxon>
        <taxon>Lates</taxon>
    </lineage>
</organism>
<sequence length="282" mass="31277">MTTLFTLVSLTESCYTDSNNKKTVVKTTVGELDVKRVCTTATLHIITLIVCKISTKRSRGEECRLLYQHGQGFEYECDSRFRLRTENQTVFLHLTNLTSVDSGNYTCECSHFHGTDALHLIITVEGDEEASLSPVAKLCYTTVIGSATAFIIVAGVCLGLIHRKNHCRDHTRSGLCGLSVSETPCSLYSKLHTTSSSCLLTSMGGWTLFFVLLLPLTVCSEDSEVTVVKTLWTKPDVTPVCTNNTKQGNDTDIITLIVCLIRTERSRGEECKLLYQHGQDFE</sequence>
<reference evidence="2" key="1">
    <citation type="submission" date="2022-08" db="EMBL/GenBank/DDBJ databases">
        <title>Genome sequencing of akame (Lates japonicus).</title>
        <authorList>
            <person name="Hashiguchi Y."/>
            <person name="Takahashi H."/>
        </authorList>
    </citation>
    <scope>NUCLEOTIDE SEQUENCE</scope>
    <source>
        <strain evidence="2">Kochi</strain>
    </source>
</reference>
<feature type="transmembrane region" description="Helical" evidence="1">
    <location>
        <begin position="140"/>
        <end position="161"/>
    </location>
</feature>
<dbReference type="AlphaFoldDB" id="A0AAD3N143"/>
<proteinExistence type="predicted"/>
<keyword evidence="3" id="KW-1185">Reference proteome</keyword>
<keyword evidence="1" id="KW-0812">Transmembrane</keyword>
<evidence type="ECO:0000313" key="2">
    <source>
        <dbReference type="EMBL" id="GLD63382.1"/>
    </source>
</evidence>
<gene>
    <name evidence="2" type="ORF">AKAME5_001501000</name>
</gene>
<dbReference type="InterPro" id="IPR036179">
    <property type="entry name" value="Ig-like_dom_sf"/>
</dbReference>
<dbReference type="InterPro" id="IPR013783">
    <property type="entry name" value="Ig-like_fold"/>
</dbReference>
<dbReference type="Proteomes" id="UP001279410">
    <property type="component" value="Unassembled WGS sequence"/>
</dbReference>
<comment type="caution">
    <text evidence="2">The sequence shown here is derived from an EMBL/GenBank/DDBJ whole genome shotgun (WGS) entry which is preliminary data.</text>
</comment>